<evidence type="ECO:0000313" key="3">
    <source>
        <dbReference type="Proteomes" id="UP000823865"/>
    </source>
</evidence>
<dbReference type="AlphaFoldDB" id="A0A9E2LAQ5"/>
<feature type="non-terminal residue" evidence="2">
    <location>
        <position position="380"/>
    </location>
</feature>
<comment type="caution">
    <text evidence="2">The sequence shown here is derived from an EMBL/GenBank/DDBJ whole genome shotgun (WGS) entry which is preliminary data.</text>
</comment>
<dbReference type="EC" id="2.4.-.-" evidence="2"/>
<organism evidence="2 3">
    <name type="scientific">Candidatus Paraprevotella stercoravium</name>
    <dbReference type="NCBI Taxonomy" id="2838725"/>
    <lineage>
        <taxon>Bacteria</taxon>
        <taxon>Pseudomonadati</taxon>
        <taxon>Bacteroidota</taxon>
        <taxon>Bacteroidia</taxon>
        <taxon>Bacteroidales</taxon>
        <taxon>Prevotellaceae</taxon>
        <taxon>Paraprevotella</taxon>
    </lineage>
</organism>
<evidence type="ECO:0000259" key="1">
    <source>
        <dbReference type="Pfam" id="PF13439"/>
    </source>
</evidence>
<keyword evidence="2" id="KW-0328">Glycosyltransferase</keyword>
<name>A0A9E2LAQ5_9BACT</name>
<proteinExistence type="predicted"/>
<reference evidence="2" key="1">
    <citation type="journal article" date="2021" name="PeerJ">
        <title>Extensive microbial diversity within the chicken gut microbiome revealed by metagenomics and culture.</title>
        <authorList>
            <person name="Gilroy R."/>
            <person name="Ravi A."/>
            <person name="Getino M."/>
            <person name="Pursley I."/>
            <person name="Horton D.L."/>
            <person name="Alikhan N.F."/>
            <person name="Baker D."/>
            <person name="Gharbi K."/>
            <person name="Hall N."/>
            <person name="Watson M."/>
            <person name="Adriaenssens E.M."/>
            <person name="Foster-Nyarko E."/>
            <person name="Jarju S."/>
            <person name="Secka A."/>
            <person name="Antonio M."/>
            <person name="Oren A."/>
            <person name="Chaudhuri R.R."/>
            <person name="La Ragione R."/>
            <person name="Hildebrand F."/>
            <person name="Pallen M.J."/>
        </authorList>
    </citation>
    <scope>NUCLEOTIDE SEQUENCE</scope>
    <source>
        <strain evidence="2">G3-2149</strain>
    </source>
</reference>
<protein>
    <submittedName>
        <fullName evidence="2">Glycosyltransferase</fullName>
        <ecNumber evidence="2">2.4.-.-</ecNumber>
    </submittedName>
</protein>
<dbReference type="InterPro" id="IPR028098">
    <property type="entry name" value="Glyco_trans_4-like_N"/>
</dbReference>
<reference evidence="2" key="2">
    <citation type="submission" date="2021-04" db="EMBL/GenBank/DDBJ databases">
        <authorList>
            <person name="Gilroy R."/>
        </authorList>
    </citation>
    <scope>NUCLEOTIDE SEQUENCE</scope>
    <source>
        <strain evidence="2">G3-2149</strain>
    </source>
</reference>
<dbReference type="PANTHER" id="PTHR12526">
    <property type="entry name" value="GLYCOSYLTRANSFERASE"/>
    <property type="match status" value="1"/>
</dbReference>
<dbReference type="Pfam" id="PF13439">
    <property type="entry name" value="Glyco_transf_4"/>
    <property type="match status" value="1"/>
</dbReference>
<dbReference type="EMBL" id="JAHLFU010000257">
    <property type="protein sequence ID" value="MBU3854610.1"/>
    <property type="molecule type" value="Genomic_DNA"/>
</dbReference>
<dbReference type="GO" id="GO:0016757">
    <property type="term" value="F:glycosyltransferase activity"/>
    <property type="evidence" value="ECO:0007669"/>
    <property type="project" value="UniProtKB-KW"/>
</dbReference>
<sequence>MKRLLQINPVVRVSTSTGRIMQEIGELAMRNGWESYVAYSKGRDGIRTCASHTIPVGNKWDTWMHGLETRLFDRHGLASVSATYGFIKQLKEVSPDIVHIHNIHGYFLNYPILFEYLSKSGIPVVWTVHDCWLYTGHCYYYSYIRCDKWENGCGACPQKRKFPASWWLDRSARNYQDKRETFTAMPHDKLMIVPVSDWIRGEMSRSFLKGYPFRVIHNGIDTELFTVYGADEVKQKYGWQGKHILLGVASIWSEEKGLPDFIKLAQQLREDEMVVLVGVTEEQKSQLPQNVYGIHRTENIRELAELYSAADVFVNPTWQDNYPTVNMEAIACGTPVVTYRTGGSVEAVTEDTGFIVEQGDVKGLLDSVRVIEQYGKHYYA</sequence>
<gene>
    <name evidence="2" type="ORF">H9789_12500</name>
</gene>
<dbReference type="SUPFAM" id="SSF53756">
    <property type="entry name" value="UDP-Glycosyltransferase/glycogen phosphorylase"/>
    <property type="match status" value="1"/>
</dbReference>
<dbReference type="Pfam" id="PF13692">
    <property type="entry name" value="Glyco_trans_1_4"/>
    <property type="match status" value="1"/>
</dbReference>
<dbReference type="Gene3D" id="3.40.50.2000">
    <property type="entry name" value="Glycogen Phosphorylase B"/>
    <property type="match status" value="2"/>
</dbReference>
<feature type="domain" description="Glycosyltransferase subfamily 4-like N-terminal" evidence="1">
    <location>
        <begin position="70"/>
        <end position="223"/>
    </location>
</feature>
<accession>A0A9E2LAQ5</accession>
<dbReference type="Proteomes" id="UP000823865">
    <property type="component" value="Unassembled WGS sequence"/>
</dbReference>
<keyword evidence="2" id="KW-0808">Transferase</keyword>
<evidence type="ECO:0000313" key="2">
    <source>
        <dbReference type="EMBL" id="MBU3854610.1"/>
    </source>
</evidence>